<dbReference type="Gene3D" id="1.20.120.720">
    <property type="entry name" value="Myosin VI head, motor domain, U50 subdomain"/>
    <property type="match status" value="1"/>
</dbReference>
<accession>A0A7S3NK29</accession>
<comment type="similarity">
    <text evidence="6">Belongs to the TRAFAC class myosin-kinesin ATPase superfamily. Myosin family.</text>
</comment>
<feature type="binding site" evidence="6">
    <location>
        <begin position="178"/>
        <end position="185"/>
    </location>
    <ligand>
        <name>ATP</name>
        <dbReference type="ChEBI" id="CHEBI:30616"/>
    </ligand>
</feature>
<gene>
    <name evidence="9" type="ORF">ALAG00032_LOCUS6175</name>
</gene>
<dbReference type="Gene3D" id="1.20.5.4820">
    <property type="match status" value="1"/>
</dbReference>
<dbReference type="Pfam" id="PF00063">
    <property type="entry name" value="Myosin_head"/>
    <property type="match status" value="1"/>
</dbReference>
<keyword evidence="1 6" id="KW-0547">Nucleotide-binding</keyword>
<evidence type="ECO:0000256" key="5">
    <source>
        <dbReference type="ARBA" id="ARBA00023203"/>
    </source>
</evidence>
<evidence type="ECO:0000259" key="8">
    <source>
        <dbReference type="PROSITE" id="PS51456"/>
    </source>
</evidence>
<dbReference type="Gene3D" id="3.40.850.10">
    <property type="entry name" value="Kinesin motor domain"/>
    <property type="match status" value="1"/>
</dbReference>
<proteinExistence type="inferred from homology"/>
<dbReference type="InterPro" id="IPR001609">
    <property type="entry name" value="Myosin_head_motor_dom-like"/>
</dbReference>
<protein>
    <recommendedName>
        <fullName evidence="8">Myosin motor domain-containing protein</fullName>
    </recommendedName>
</protein>
<evidence type="ECO:0000313" key="9">
    <source>
        <dbReference type="EMBL" id="CAE0365432.1"/>
    </source>
</evidence>
<dbReference type="EMBL" id="HBIJ01008753">
    <property type="protein sequence ID" value="CAE0365432.1"/>
    <property type="molecule type" value="Transcribed_RNA"/>
</dbReference>
<feature type="region of interest" description="Actin-binding" evidence="6">
    <location>
        <begin position="678"/>
        <end position="700"/>
    </location>
</feature>
<dbReference type="Gene3D" id="1.10.10.820">
    <property type="match status" value="1"/>
</dbReference>
<dbReference type="Gene3D" id="1.20.58.530">
    <property type="match status" value="1"/>
</dbReference>
<dbReference type="GO" id="GO:0016020">
    <property type="term" value="C:membrane"/>
    <property type="evidence" value="ECO:0007669"/>
    <property type="project" value="TreeGrafter"/>
</dbReference>
<dbReference type="SMART" id="SM00242">
    <property type="entry name" value="MYSc"/>
    <property type="match status" value="1"/>
</dbReference>
<name>A0A7S3NK29_9STRA</name>
<evidence type="ECO:0000256" key="2">
    <source>
        <dbReference type="ARBA" id="ARBA00022840"/>
    </source>
</evidence>
<dbReference type="PROSITE" id="PS51456">
    <property type="entry name" value="MYOSIN_MOTOR"/>
    <property type="match status" value="1"/>
</dbReference>
<evidence type="ECO:0000256" key="6">
    <source>
        <dbReference type="PROSITE-ProRule" id="PRU00782"/>
    </source>
</evidence>
<feature type="compositionally biased region" description="Polar residues" evidence="7">
    <location>
        <begin position="1123"/>
        <end position="1132"/>
    </location>
</feature>
<dbReference type="GO" id="GO:0000146">
    <property type="term" value="F:microfilament motor activity"/>
    <property type="evidence" value="ECO:0007669"/>
    <property type="project" value="TreeGrafter"/>
</dbReference>
<keyword evidence="5 6" id="KW-0009">Actin-binding</keyword>
<dbReference type="GO" id="GO:0007015">
    <property type="term" value="P:actin filament organization"/>
    <property type="evidence" value="ECO:0007669"/>
    <property type="project" value="TreeGrafter"/>
</dbReference>
<evidence type="ECO:0000256" key="3">
    <source>
        <dbReference type="ARBA" id="ARBA00023123"/>
    </source>
</evidence>
<dbReference type="InterPro" id="IPR036961">
    <property type="entry name" value="Kinesin_motor_dom_sf"/>
</dbReference>
<evidence type="ECO:0000256" key="4">
    <source>
        <dbReference type="ARBA" id="ARBA00023175"/>
    </source>
</evidence>
<sequence length="1525" mass="167656">MTEQTKVSVPDEKDVWVPADVIGSDGSVVKVKAIRPSEDSPLGGDELTEDTVEALEINLEEHGYSDASELPLQNSGAAEDMCTLDYLHEPGVLYNLRERYFEKKPYTYTGSMCIAVNPYDWLAHLYTDDLRESYLITENRSDLSPHIYAISATAYKGVSKINFSGKWIGTDQSILVSGESGAGKTESVKIMMKHLASVASSEDDSTNGDGNSQDVVRRVLESQPLLESFGNAKTVRNDNSSRFGKFTQLEFADDAAEKGRLRRSIALVGSRCRTYLLEKSRVVQQAPGERTYHCFYGVKRQNSLPTKLPNLQELRYVKDGDLETFVIEGQKDGDRHERTWDALKLVGVSDDDRNSLVRILAAVLLMGELEFMQTETDVADSPAKLDQSNELCQNKAAVAVEALGAESIEALQNALTERTMRARNEVFKVPLDVTKATDARDALAKEIYLKAFDWVVANINYSTSSNLPDAKVKVVGLLDIFGFESFTINRFEQLCINYTNEKLQQKFTIDLFKTVQQEYDDEQIPWQHISFPDNAAVLALIDGRMGIIDVLNEECVRPRGSDEGFVSKLTTLHGATSANDTPRFTADRIRKNMFTILHYAGPVTYTAIKWLERNNDTLPEDLFRVAKGSKFKLLAQLFIDKSVTAAANHAAPSTKKASRRSTSSIAADTVSTKFKAQLSQLMDEVEKTQVQYVRCVKPNTQKSKSLYDAKMVTEQLRCAGVIEAIRVSRAGYPNKLAHGEFTRRFAALNKENTPPAKDKDTACRNLATTLIGPQGIEAGYAVGLTRIYFKAGVLEALERQRALALSAKAIKIQATFRRHRLSRCYKITQRGILKLAAQARRRSKRSAYVKILVAVYIAQSARRAVLATRAVLTLRRAHRATRITAQFRRFQTRKLYLMQRAASTKIQARQRCRAAVAAYIIALAEAKEQAKLENQLEAMQAKLKAMEEANRALSEKTNAAPTEKEIIIKEVASSDESSALASARAEAEAERKRADETSAEMMRLLQQLRADNDKLRKEAAGLRDENHTLKRRVAELEAGQSMRLDWLAAARQSLAGGGAQTPSSKDRSGSTISSSAHTMTPPRKDTHENDPETTPGAETVDNARKHVSRFSALVSSLGFGAGNSRNTSNQTENGRRKSGIDTPVVVAHPNNQGITSAPASSGGGPHIALPQNRFWQDIPAMNLAGALQNEIVIVHLKVGGQYLCATGTPIALDTPGGNAEKDDQRYLRCEKPATGDSPDTFGYRAAMSFRVEVVSRQNTEDEAQTPEDKLSSIHFRLKSELTGGYCTVGGLFQRYCLVASAPTPEEAATFQFVPRRVKPLTQQEDVMPPIDDSATPTNGAASMERLRAKQLLVALRVVDGPKASHYVRVRPDAYVNVAPPASAAAAKGALSHDDGTTPLLSIELLVPLQSYEITFHSSQLGLIVSKTMPLRVVRFKELPGGAAAATPGSTYASAAELTGRISIGDILATANNNDILNCSRREAVDIITSTRPITIGFKVGYCNTDLLANYQSPKPVDPPLDLLTP</sequence>
<organism evidence="9">
    <name type="scientific">Aureoumbra lagunensis</name>
    <dbReference type="NCBI Taxonomy" id="44058"/>
    <lineage>
        <taxon>Eukaryota</taxon>
        <taxon>Sar</taxon>
        <taxon>Stramenopiles</taxon>
        <taxon>Ochrophyta</taxon>
        <taxon>Pelagophyceae</taxon>
        <taxon>Pelagomonadales</taxon>
        <taxon>Aureoumbra</taxon>
    </lineage>
</organism>
<dbReference type="GO" id="GO:0051015">
    <property type="term" value="F:actin filament binding"/>
    <property type="evidence" value="ECO:0007669"/>
    <property type="project" value="TreeGrafter"/>
</dbReference>
<reference evidence="9" key="1">
    <citation type="submission" date="2021-01" db="EMBL/GenBank/DDBJ databases">
        <authorList>
            <person name="Corre E."/>
            <person name="Pelletier E."/>
            <person name="Niang G."/>
            <person name="Scheremetjew M."/>
            <person name="Finn R."/>
            <person name="Kale V."/>
            <person name="Holt S."/>
            <person name="Cochrane G."/>
            <person name="Meng A."/>
            <person name="Brown T."/>
            <person name="Cohen L."/>
        </authorList>
    </citation>
    <scope>NUCLEOTIDE SEQUENCE</scope>
    <source>
        <strain evidence="9">CCMP1510</strain>
    </source>
</reference>
<dbReference type="InterPro" id="IPR000048">
    <property type="entry name" value="IQ_motif_EF-hand-BS"/>
</dbReference>
<dbReference type="GO" id="GO:0005737">
    <property type="term" value="C:cytoplasm"/>
    <property type="evidence" value="ECO:0007669"/>
    <property type="project" value="TreeGrafter"/>
</dbReference>
<dbReference type="SUPFAM" id="SSF52540">
    <property type="entry name" value="P-loop containing nucleoside triphosphate hydrolases"/>
    <property type="match status" value="1"/>
</dbReference>
<keyword evidence="4 6" id="KW-0505">Motor protein</keyword>
<dbReference type="GO" id="GO:0016459">
    <property type="term" value="C:myosin complex"/>
    <property type="evidence" value="ECO:0007669"/>
    <property type="project" value="UniProtKB-KW"/>
</dbReference>
<keyword evidence="2 6" id="KW-0067">ATP-binding</keyword>
<dbReference type="PRINTS" id="PR00193">
    <property type="entry name" value="MYOSINHEAVY"/>
</dbReference>
<feature type="compositionally biased region" description="Polar residues" evidence="7">
    <location>
        <begin position="1069"/>
        <end position="1078"/>
    </location>
</feature>
<dbReference type="CDD" id="cd00124">
    <property type="entry name" value="MYSc"/>
    <property type="match status" value="1"/>
</dbReference>
<dbReference type="PROSITE" id="PS50096">
    <property type="entry name" value="IQ"/>
    <property type="match status" value="1"/>
</dbReference>
<dbReference type="SMART" id="SM00015">
    <property type="entry name" value="IQ"/>
    <property type="match status" value="2"/>
</dbReference>
<evidence type="ECO:0000256" key="7">
    <source>
        <dbReference type="SAM" id="MobiDB-lite"/>
    </source>
</evidence>
<dbReference type="InterPro" id="IPR027417">
    <property type="entry name" value="P-loop_NTPase"/>
</dbReference>
<evidence type="ECO:0000256" key="1">
    <source>
        <dbReference type="ARBA" id="ARBA00022741"/>
    </source>
</evidence>
<dbReference type="PANTHER" id="PTHR13140">
    <property type="entry name" value="MYOSIN"/>
    <property type="match status" value="1"/>
</dbReference>
<feature type="region of interest" description="Disordered" evidence="7">
    <location>
        <begin position="1118"/>
        <end position="1137"/>
    </location>
</feature>
<keyword evidence="3 6" id="KW-0518">Myosin</keyword>
<feature type="region of interest" description="Disordered" evidence="7">
    <location>
        <begin position="978"/>
        <end position="998"/>
    </location>
</feature>
<feature type="compositionally biased region" description="Basic and acidic residues" evidence="7">
    <location>
        <begin position="985"/>
        <end position="996"/>
    </location>
</feature>
<feature type="domain" description="Myosin motor" evidence="8">
    <location>
        <begin position="76"/>
        <end position="802"/>
    </location>
</feature>
<dbReference type="GO" id="GO:0005524">
    <property type="term" value="F:ATP binding"/>
    <property type="evidence" value="ECO:0007669"/>
    <property type="project" value="UniProtKB-UniRule"/>
</dbReference>
<dbReference type="PANTHER" id="PTHR13140:SF706">
    <property type="entry name" value="DILUTE CLASS UNCONVENTIONAL MYOSIN, ISOFORM C"/>
    <property type="match status" value="1"/>
</dbReference>
<feature type="region of interest" description="Disordered" evidence="7">
    <location>
        <begin position="1055"/>
        <end position="1102"/>
    </location>
</feature>